<feature type="domain" description="F-box" evidence="1">
    <location>
        <begin position="1"/>
        <end position="44"/>
    </location>
</feature>
<dbReference type="Pfam" id="PF24969">
    <property type="entry name" value="LRR_15"/>
    <property type="match status" value="1"/>
</dbReference>
<comment type="caution">
    <text evidence="2">The sequence shown here is derived from an EMBL/GenBank/DDBJ whole genome shotgun (WGS) entry which is preliminary data.</text>
</comment>
<dbReference type="EMBL" id="JAQJAE010000004">
    <property type="protein sequence ID" value="KAJ5597690.1"/>
    <property type="molecule type" value="Genomic_DNA"/>
</dbReference>
<name>A0AAD6DZ45_9EURO</name>
<dbReference type="CDD" id="cd09917">
    <property type="entry name" value="F-box_SF"/>
    <property type="match status" value="1"/>
</dbReference>
<dbReference type="AlphaFoldDB" id="A0AAD6DZ45"/>
<evidence type="ECO:0000313" key="2">
    <source>
        <dbReference type="EMBL" id="KAJ5597690.1"/>
    </source>
</evidence>
<evidence type="ECO:0000259" key="1">
    <source>
        <dbReference type="PROSITE" id="PS50181"/>
    </source>
</evidence>
<dbReference type="Proteomes" id="UP001213799">
    <property type="component" value="Unassembled WGS sequence"/>
</dbReference>
<reference evidence="2" key="1">
    <citation type="journal article" date="2023" name="IMA Fungus">
        <title>Comparative genomic study of the Penicillium genus elucidates a diverse pangenome and 15 lateral gene transfer events.</title>
        <authorList>
            <person name="Petersen C."/>
            <person name="Sorensen T."/>
            <person name="Nielsen M.R."/>
            <person name="Sondergaard T.E."/>
            <person name="Sorensen J.L."/>
            <person name="Fitzpatrick D.A."/>
            <person name="Frisvad J.C."/>
            <person name="Nielsen K.L."/>
        </authorList>
    </citation>
    <scope>NUCLEOTIDE SEQUENCE</scope>
    <source>
        <strain evidence="2">IBT 12815</strain>
    </source>
</reference>
<dbReference type="GeneID" id="81589071"/>
<organism evidence="2 3">
    <name type="scientific">Penicillium hordei</name>
    <dbReference type="NCBI Taxonomy" id="40994"/>
    <lineage>
        <taxon>Eukaryota</taxon>
        <taxon>Fungi</taxon>
        <taxon>Dikarya</taxon>
        <taxon>Ascomycota</taxon>
        <taxon>Pezizomycotina</taxon>
        <taxon>Eurotiomycetes</taxon>
        <taxon>Eurotiomycetidae</taxon>
        <taxon>Eurotiales</taxon>
        <taxon>Aspergillaceae</taxon>
        <taxon>Penicillium</taxon>
    </lineage>
</organism>
<sequence>MIALPTDIILMIVDTIDEFKDRRKLLQVCRSWRSLLLAKVYSKVTLGNDESLVPLAYAARLNRSIGASVRELRITDLCGKADKNGIYDPELFRELIKPFTATPEDISEWEGALEGGDEQLWLVLVLVSLKNLRYLEMRHYSYAWDLTLRSLAQLACNSVRVWGYAPLSHLEEVTIMSETVYQNFPAIRFAPFFKLPAMRVFRAAGVHEEHEGKYAEFPIPLNLEHKSSQVREIILDHSNCRRGMIEYISSCANLEYFEYQHSNAANHGDVWLDFRPRRFHAALFTQKHSLRVLRLNDCGITRGVDDIGMEDEGIYSGDDVEIDPWFGSLVDFTELRELRIPVRNLLDLDNRHRGLGSSLDEILPCGLEYLCLAKTDHAEFDTVEPQLRRLLALRGKCFPALRKLVIQLYQMELIPGKELSSAKNEGNCRIPLSTKGVFEEVRRVCVTEGVEFLFAYDGEYQVLADGKLVCDTDGA</sequence>
<gene>
    <name evidence="2" type="ORF">N7537_007774</name>
</gene>
<dbReference type="InterPro" id="IPR001810">
    <property type="entry name" value="F-box_dom"/>
</dbReference>
<evidence type="ECO:0000313" key="3">
    <source>
        <dbReference type="Proteomes" id="UP001213799"/>
    </source>
</evidence>
<proteinExistence type="predicted"/>
<dbReference type="RefSeq" id="XP_056750905.1">
    <property type="nucleotide sequence ID" value="XM_056898829.1"/>
</dbReference>
<keyword evidence="3" id="KW-1185">Reference proteome</keyword>
<dbReference type="SMART" id="SM00256">
    <property type="entry name" value="FBOX"/>
    <property type="match status" value="1"/>
</dbReference>
<dbReference type="PROSITE" id="PS50181">
    <property type="entry name" value="FBOX"/>
    <property type="match status" value="1"/>
</dbReference>
<accession>A0AAD6DZ45</accession>
<protein>
    <recommendedName>
        <fullName evidence="1">F-box domain-containing protein</fullName>
    </recommendedName>
</protein>
<dbReference type="SUPFAM" id="SSF52047">
    <property type="entry name" value="RNI-like"/>
    <property type="match status" value="1"/>
</dbReference>
<dbReference type="InterPro" id="IPR056867">
    <property type="entry name" value="LRR_15"/>
</dbReference>
<reference evidence="2" key="2">
    <citation type="submission" date="2023-01" db="EMBL/GenBank/DDBJ databases">
        <authorList>
            <person name="Petersen C."/>
        </authorList>
    </citation>
    <scope>NUCLEOTIDE SEQUENCE</scope>
    <source>
        <strain evidence="2">IBT 12815</strain>
    </source>
</reference>